<evidence type="ECO:0000313" key="2">
    <source>
        <dbReference type="EMBL" id="AFL81815.1"/>
    </source>
</evidence>
<evidence type="ECO:0000313" key="3">
    <source>
        <dbReference type="Proteomes" id="UP000006049"/>
    </source>
</evidence>
<evidence type="ECO:0000256" key="1">
    <source>
        <dbReference type="SAM" id="Phobius"/>
    </source>
</evidence>
<dbReference type="Proteomes" id="UP000006049">
    <property type="component" value="Chromosome"/>
</dbReference>
<feature type="transmembrane region" description="Helical" evidence="1">
    <location>
        <begin position="20"/>
        <end position="37"/>
    </location>
</feature>
<gene>
    <name evidence="2" type="ordered locus">Aeqsu_2355</name>
</gene>
<feature type="transmembrane region" description="Helical" evidence="1">
    <location>
        <begin position="52"/>
        <end position="72"/>
    </location>
</feature>
<feature type="transmembrane region" description="Helical" evidence="1">
    <location>
        <begin position="92"/>
        <end position="114"/>
    </location>
</feature>
<dbReference type="RefSeq" id="WP_014783064.1">
    <property type="nucleotide sequence ID" value="NC_018013.1"/>
</dbReference>
<proteinExistence type="predicted"/>
<keyword evidence="1" id="KW-1133">Transmembrane helix</keyword>
<keyword evidence="1" id="KW-0812">Transmembrane</keyword>
<dbReference type="OrthoDB" id="1151358at2"/>
<protein>
    <submittedName>
        <fullName evidence="2">Uncharacterized protein</fullName>
    </submittedName>
</protein>
<sequence length="165" mass="18545">MEKDTPSITPKSFLRTFKLIHTALTAGVLVFGVMMFLQTKNQQLNLNYTGDVMYFVVPFMAVAGILAGNYLYGNMLKGLASMKTLREKLNGFQSASVIRYALLEGPAFLGIVAFMNEGNQYYLIFSVLLLGWLIMQRPTKDKVESDLKLEGSLKYEFQQGDHPLV</sequence>
<keyword evidence="1" id="KW-0472">Membrane</keyword>
<dbReference type="EMBL" id="CP003280">
    <property type="protein sequence ID" value="AFL81815.1"/>
    <property type="molecule type" value="Genomic_DNA"/>
</dbReference>
<dbReference type="KEGG" id="asl:Aeqsu_2355"/>
<keyword evidence="3" id="KW-1185">Reference proteome</keyword>
<dbReference type="HOGENOM" id="CLU_136605_0_0_10"/>
<dbReference type="AlphaFoldDB" id="I3YXU7"/>
<accession>I3YXU7</accession>
<feature type="transmembrane region" description="Helical" evidence="1">
    <location>
        <begin position="120"/>
        <end position="135"/>
    </location>
</feature>
<dbReference type="STRING" id="746697.Aeqsu_2355"/>
<dbReference type="eggNOG" id="ENOG5032YV0">
    <property type="taxonomic scope" value="Bacteria"/>
</dbReference>
<organism evidence="2 3">
    <name type="scientific">Aequorivita sublithincola (strain DSM 14238 / LMG 21431 / ACAM 643 / 9-3)</name>
    <dbReference type="NCBI Taxonomy" id="746697"/>
    <lineage>
        <taxon>Bacteria</taxon>
        <taxon>Pseudomonadati</taxon>
        <taxon>Bacteroidota</taxon>
        <taxon>Flavobacteriia</taxon>
        <taxon>Flavobacteriales</taxon>
        <taxon>Flavobacteriaceae</taxon>
        <taxon>Aequorivita</taxon>
    </lineage>
</organism>
<reference evidence="2 3" key="1">
    <citation type="submission" date="2012-06" db="EMBL/GenBank/DDBJ databases">
        <title>The complete genome of Aequorivita sublithincola DSM 14238.</title>
        <authorList>
            <consortium name="US DOE Joint Genome Institute (JGI-PGF)"/>
            <person name="Lucas S."/>
            <person name="Copeland A."/>
            <person name="Lapidus A."/>
            <person name="Goodwin L."/>
            <person name="Pitluck S."/>
            <person name="Peters L."/>
            <person name="Munk A.C.C."/>
            <person name="Kyrpides N."/>
            <person name="Mavromatis K."/>
            <person name="Pagani I."/>
            <person name="Ivanova N."/>
            <person name="Ovchinnikova G."/>
            <person name="Zeytun A."/>
            <person name="Detter J.C."/>
            <person name="Han C."/>
            <person name="Land M."/>
            <person name="Hauser L."/>
            <person name="Markowitz V."/>
            <person name="Cheng J.-F."/>
            <person name="Hugenholtz P."/>
            <person name="Woyke T."/>
            <person name="Wu D."/>
            <person name="Tindall B."/>
            <person name="Faehnrich R."/>
            <person name="Brambilla E."/>
            <person name="Klenk H.-P."/>
            <person name="Eisen J.A."/>
        </authorList>
    </citation>
    <scope>NUCLEOTIDE SEQUENCE [LARGE SCALE GENOMIC DNA]</scope>
    <source>
        <strain evidence="3">DSM 14238 / LMG 21431 / ACAM 643 / 9-3</strain>
    </source>
</reference>
<name>I3YXU7_AEQSU</name>